<dbReference type="SUPFAM" id="SSF57783">
    <property type="entry name" value="Zinc beta-ribbon"/>
    <property type="match status" value="1"/>
</dbReference>
<dbReference type="FunCoup" id="A0A1Q6DUC2">
    <property type="interactions" value="2"/>
</dbReference>
<dbReference type="PANTHER" id="PTHR11618">
    <property type="entry name" value="TRANSCRIPTION INITIATION FACTOR IIB-RELATED"/>
    <property type="match status" value="1"/>
</dbReference>
<dbReference type="Gene3D" id="1.10.472.10">
    <property type="entry name" value="Cyclin-like"/>
    <property type="match status" value="1"/>
</dbReference>
<dbReference type="GO" id="GO:0003700">
    <property type="term" value="F:DNA-binding transcription factor activity"/>
    <property type="evidence" value="ECO:0007669"/>
    <property type="project" value="UniProtKB-UniRule"/>
</dbReference>
<feature type="binding site" evidence="10">
    <location>
        <position position="48"/>
    </location>
    <ligand>
        <name>Zn(2+)</name>
        <dbReference type="ChEBI" id="CHEBI:29105"/>
    </ligand>
</feature>
<evidence type="ECO:0000256" key="7">
    <source>
        <dbReference type="ARBA" id="ARBA00023015"/>
    </source>
</evidence>
<keyword evidence="14" id="KW-1185">Reference proteome</keyword>
<dbReference type="InParanoid" id="A0A1Q6DUC2"/>
<evidence type="ECO:0000256" key="8">
    <source>
        <dbReference type="ARBA" id="ARBA00023163"/>
    </source>
</evidence>
<dbReference type="Pfam" id="PF08271">
    <property type="entry name" value="Zn_Ribbon_TF"/>
    <property type="match status" value="1"/>
</dbReference>
<dbReference type="InterPro" id="IPR036915">
    <property type="entry name" value="Cyclin-like_sf"/>
</dbReference>
<evidence type="ECO:0000256" key="3">
    <source>
        <dbReference type="ARBA" id="ARBA00022723"/>
    </source>
</evidence>
<evidence type="ECO:0000256" key="11">
    <source>
        <dbReference type="PROSITE-ProRule" id="PRU00469"/>
    </source>
</evidence>
<evidence type="ECO:0000313" key="13">
    <source>
        <dbReference type="EMBL" id="OKY77956.1"/>
    </source>
</evidence>
<dbReference type="STRING" id="1903181.BTN85_0434"/>
<feature type="repeat" description="2" evidence="10">
    <location>
        <begin position="255"/>
        <end position="336"/>
    </location>
</feature>
<dbReference type="GO" id="GO:0008270">
    <property type="term" value="F:zinc ion binding"/>
    <property type="evidence" value="ECO:0007669"/>
    <property type="project" value="UniProtKB-UniRule"/>
</dbReference>
<accession>A0A1Q6DUC2</accession>
<dbReference type="InterPro" id="IPR023484">
    <property type="entry name" value="TFIIB_arc"/>
</dbReference>
<keyword evidence="6 10" id="KW-0862">Zinc</keyword>
<dbReference type="GO" id="GO:0097550">
    <property type="term" value="C:transcription preinitiation complex"/>
    <property type="evidence" value="ECO:0007669"/>
    <property type="project" value="TreeGrafter"/>
</dbReference>
<evidence type="ECO:0000259" key="12">
    <source>
        <dbReference type="PROSITE" id="PS51134"/>
    </source>
</evidence>
<feature type="repeat" description="1" evidence="10">
    <location>
        <begin position="161"/>
        <end position="244"/>
    </location>
</feature>
<protein>
    <recommendedName>
        <fullName evidence="2 10">Transcription initiation factor IIB</fullName>
        <shortName evidence="10">TFIIB</shortName>
    </recommendedName>
</protein>
<dbReference type="GO" id="GO:0070897">
    <property type="term" value="P:transcription preinitiation complex assembly"/>
    <property type="evidence" value="ECO:0007669"/>
    <property type="project" value="InterPro"/>
</dbReference>
<evidence type="ECO:0000256" key="5">
    <source>
        <dbReference type="ARBA" id="ARBA00022771"/>
    </source>
</evidence>
<feature type="binding site" evidence="10">
    <location>
        <position position="67"/>
    </location>
    <ligand>
        <name>Zn(2+)</name>
        <dbReference type="ChEBI" id="CHEBI:29105"/>
    </ligand>
</feature>
<reference evidence="13" key="1">
    <citation type="submission" date="2016-12" db="EMBL/GenBank/DDBJ databases">
        <title>Discovery of methanogenic haloarchaea.</title>
        <authorList>
            <person name="Sorokin D.Y."/>
            <person name="Makarova K.S."/>
            <person name="Abbas B."/>
            <person name="Ferrer M."/>
            <person name="Golyshin P.N."/>
        </authorList>
    </citation>
    <scope>NUCLEOTIDE SEQUENCE [LARGE SCALE GENOMIC DNA]</scope>
    <source>
        <strain evidence="13">HMET1</strain>
    </source>
</reference>
<dbReference type="Gene3D" id="1.10.472.170">
    <property type="match status" value="1"/>
</dbReference>
<proteinExistence type="inferred from homology"/>
<evidence type="ECO:0000256" key="1">
    <source>
        <dbReference type="ARBA" id="ARBA00010857"/>
    </source>
</evidence>
<comment type="similarity">
    <text evidence="1 10">Belongs to the TFIIB family.</text>
</comment>
<feature type="binding site" evidence="10">
    <location>
        <position position="70"/>
    </location>
    <ligand>
        <name>Zn(2+)</name>
        <dbReference type="ChEBI" id="CHEBI:29105"/>
    </ligand>
</feature>
<feature type="domain" description="TFIIB-type" evidence="12">
    <location>
        <begin position="44"/>
        <end position="75"/>
    </location>
</feature>
<keyword evidence="5 11" id="KW-0863">Zinc-finger</keyword>
<evidence type="ECO:0000256" key="10">
    <source>
        <dbReference type="HAMAP-Rule" id="MF_00383"/>
    </source>
</evidence>
<dbReference type="FunFam" id="1.10.472.10:FF:000023">
    <property type="entry name" value="Transcription initiation factor IIB"/>
    <property type="match status" value="1"/>
</dbReference>
<dbReference type="Proteomes" id="UP000185744">
    <property type="component" value="Unassembled WGS sequence"/>
</dbReference>
<dbReference type="PROSITE" id="PS51134">
    <property type="entry name" value="ZF_TFIIB"/>
    <property type="match status" value="1"/>
</dbReference>
<dbReference type="InterPro" id="IPR013763">
    <property type="entry name" value="Cyclin-like_dom"/>
</dbReference>
<dbReference type="FunFam" id="1.10.472.170:FF:000001">
    <property type="entry name" value="Transcription initiation factor IIB"/>
    <property type="match status" value="1"/>
</dbReference>
<keyword evidence="8 10" id="KW-0804">Transcription</keyword>
<dbReference type="CDD" id="cd20549">
    <property type="entry name" value="CYCLIN_TFIIB_archaea_like_rpt1"/>
    <property type="match status" value="1"/>
</dbReference>
<dbReference type="CDD" id="cd20550">
    <property type="entry name" value="CYCLIN_TFIIB_archaea_like_rpt2"/>
    <property type="match status" value="1"/>
</dbReference>
<dbReference type="InterPro" id="IPR013137">
    <property type="entry name" value="Znf_TFIIB"/>
</dbReference>
<dbReference type="Pfam" id="PF00382">
    <property type="entry name" value="TFIIB"/>
    <property type="match status" value="2"/>
</dbReference>
<dbReference type="GO" id="GO:0003743">
    <property type="term" value="F:translation initiation factor activity"/>
    <property type="evidence" value="ECO:0007669"/>
    <property type="project" value="UniProtKB-KW"/>
</dbReference>
<evidence type="ECO:0000256" key="4">
    <source>
        <dbReference type="ARBA" id="ARBA00022737"/>
    </source>
</evidence>
<evidence type="ECO:0000256" key="9">
    <source>
        <dbReference type="ARBA" id="ARBA00053882"/>
    </source>
</evidence>
<dbReference type="InterPro" id="IPR023486">
    <property type="entry name" value="TFIIB_CS"/>
</dbReference>
<sequence length="344" mass="38898">MLKLNKISFQKNFVRYFFLNGGLILVPDSGGEDKGRTSIGEYEETAKCPECKCNKLSHDYERAELVCEKCGLVIDEEFIDTGPEWRAFDNEQKEERSRVGAPMTTMTHDKGLSTQISTKDKDEYGNSISSNKKTQFYRLRKWHRQARISDAKERNLALALGELNRIASQLNIPKNIQEDSSMIYRKAAEADLIKGRSIEGVVASAIYIACRENSVPRTLDEISEVARISRKEIGRTYRFIASELELRLSPSSPKEYVPRFCSKLNLSKEVQFKSEEILEKAARKGLTSGRSPTGIAAAAIYISSVICGEKRAQKDVAEATNTTEVTVRNRYQELTEELDLEIEV</sequence>
<dbReference type="InterPro" id="IPR013150">
    <property type="entry name" value="TFIIB_cyclin"/>
</dbReference>
<comment type="caution">
    <text evidence="13">The sequence shown here is derived from an EMBL/GenBank/DDBJ whole genome shotgun (WGS) entry which is preliminary data.</text>
</comment>
<dbReference type="PANTHER" id="PTHR11618:SF13">
    <property type="entry name" value="TRANSCRIPTION INITIATION FACTOR IIB"/>
    <property type="match status" value="1"/>
</dbReference>
<keyword evidence="4 10" id="KW-0677">Repeat</keyword>
<dbReference type="SMART" id="SM00385">
    <property type="entry name" value="CYCLIN"/>
    <property type="match status" value="2"/>
</dbReference>
<keyword evidence="7 10" id="KW-0805">Transcription regulation</keyword>
<dbReference type="AlphaFoldDB" id="A0A1Q6DUC2"/>
<dbReference type="PROSITE" id="PS00782">
    <property type="entry name" value="TFIIB"/>
    <property type="match status" value="2"/>
</dbReference>
<dbReference type="NCBIfam" id="NF001658">
    <property type="entry name" value="PRK00423.1"/>
    <property type="match status" value="1"/>
</dbReference>
<organism evidence="13 14">
    <name type="scientific">Methanohalarchaeum thermophilum</name>
    <dbReference type="NCBI Taxonomy" id="1903181"/>
    <lineage>
        <taxon>Archaea</taxon>
        <taxon>Methanobacteriati</taxon>
        <taxon>Methanobacteriota</taxon>
        <taxon>Methanonatronarchaeia</taxon>
        <taxon>Methanonatronarchaeales</taxon>
        <taxon>Methanonatronarchaeaceae</taxon>
        <taxon>Candidatus Methanohalarchaeum</taxon>
    </lineage>
</organism>
<comment type="function">
    <text evidence="9 10">Stabilizes TBP binding to an archaeal box-A promoter. Also responsible for recruiting RNA polymerase II to the pre-initiation complex (DNA-TBP-TFIIB).</text>
</comment>
<evidence type="ECO:0000256" key="6">
    <source>
        <dbReference type="ARBA" id="ARBA00022833"/>
    </source>
</evidence>
<dbReference type="SUPFAM" id="SSF47954">
    <property type="entry name" value="Cyclin-like"/>
    <property type="match status" value="2"/>
</dbReference>
<dbReference type="HAMAP" id="MF_00383">
    <property type="entry name" value="TF2B_arch"/>
    <property type="match status" value="1"/>
</dbReference>
<keyword evidence="3 10" id="KW-0479">Metal-binding</keyword>
<evidence type="ECO:0000313" key="14">
    <source>
        <dbReference type="Proteomes" id="UP000185744"/>
    </source>
</evidence>
<evidence type="ECO:0000256" key="2">
    <source>
        <dbReference type="ARBA" id="ARBA00013932"/>
    </source>
</evidence>
<dbReference type="InterPro" id="IPR000812">
    <property type="entry name" value="TFIIB"/>
</dbReference>
<gene>
    <name evidence="10" type="primary">tfb</name>
    <name evidence="13" type="ORF">BTN85_0434</name>
</gene>
<dbReference type="PRINTS" id="PR00685">
    <property type="entry name" value="TIFACTORIIB"/>
</dbReference>
<dbReference type="EMBL" id="MSDW01000001">
    <property type="protein sequence ID" value="OKY77956.1"/>
    <property type="molecule type" value="Genomic_DNA"/>
</dbReference>
<dbReference type="GO" id="GO:0017025">
    <property type="term" value="F:TBP-class protein binding"/>
    <property type="evidence" value="ECO:0007669"/>
    <property type="project" value="InterPro"/>
</dbReference>
<name>A0A1Q6DUC2_METT1</name>
<feature type="binding site" evidence="10">
    <location>
        <position position="51"/>
    </location>
    <ligand>
        <name>Zn(2+)</name>
        <dbReference type="ChEBI" id="CHEBI:29105"/>
    </ligand>
</feature>